<name>A0A5B0GKA3_9BURK</name>
<dbReference type="PRINTS" id="PR00368">
    <property type="entry name" value="FADPNR"/>
</dbReference>
<dbReference type="AlphaFoldDB" id="A0A5B0GKA3"/>
<keyword evidence="1" id="KW-0285">Flavoprotein</keyword>
<organism evidence="4 5">
    <name type="scientific">Paraburkholderia panacisoli</name>
    <dbReference type="NCBI Taxonomy" id="2603818"/>
    <lineage>
        <taxon>Bacteria</taxon>
        <taxon>Pseudomonadati</taxon>
        <taxon>Pseudomonadota</taxon>
        <taxon>Betaproteobacteria</taxon>
        <taxon>Burkholderiales</taxon>
        <taxon>Burkholderiaceae</taxon>
        <taxon>Paraburkholderia</taxon>
    </lineage>
</organism>
<dbReference type="GO" id="GO:0016491">
    <property type="term" value="F:oxidoreductase activity"/>
    <property type="evidence" value="ECO:0007669"/>
    <property type="project" value="UniProtKB-KW"/>
</dbReference>
<comment type="caution">
    <text evidence="4">The sequence shown here is derived from an EMBL/GenBank/DDBJ whole genome shotgun (WGS) entry which is preliminary data.</text>
</comment>
<dbReference type="RefSeq" id="WP_149674853.1">
    <property type="nucleotide sequence ID" value="NZ_VTUZ01000039.1"/>
</dbReference>
<dbReference type="SUPFAM" id="SSF51206">
    <property type="entry name" value="cAMP-binding domain-like"/>
    <property type="match status" value="1"/>
</dbReference>
<evidence type="ECO:0000259" key="3">
    <source>
        <dbReference type="PROSITE" id="PS50042"/>
    </source>
</evidence>
<dbReference type="Proteomes" id="UP000325273">
    <property type="component" value="Unassembled WGS sequence"/>
</dbReference>
<keyword evidence="5" id="KW-1185">Reference proteome</keyword>
<gene>
    <name evidence="4" type="ORF">FVF58_38180</name>
</gene>
<dbReference type="InterPro" id="IPR036188">
    <property type="entry name" value="FAD/NAD-bd_sf"/>
</dbReference>
<dbReference type="Pfam" id="PF07992">
    <property type="entry name" value="Pyr_redox_2"/>
    <property type="match status" value="1"/>
</dbReference>
<proteinExistence type="predicted"/>
<dbReference type="PRINTS" id="PR00469">
    <property type="entry name" value="PNDRDTASEII"/>
</dbReference>
<accession>A0A5B0GKA3</accession>
<dbReference type="InterPro" id="IPR018490">
    <property type="entry name" value="cNMP-bd_dom_sf"/>
</dbReference>
<feature type="domain" description="Cyclic nucleotide-binding" evidence="3">
    <location>
        <begin position="12"/>
        <end position="119"/>
    </location>
</feature>
<dbReference type="SMART" id="SM00100">
    <property type="entry name" value="cNMP"/>
    <property type="match status" value="1"/>
</dbReference>
<dbReference type="PROSITE" id="PS50042">
    <property type="entry name" value="CNMP_BINDING_3"/>
    <property type="match status" value="1"/>
</dbReference>
<dbReference type="SUPFAM" id="SSF51905">
    <property type="entry name" value="FAD/NAD(P)-binding domain"/>
    <property type="match status" value="1"/>
</dbReference>
<sequence>MLTIDDIRAVPLFATLADDELDHLAHTSADLHLCAGEFAVHEGGERALYAVLAGKMEVIKTFDGIERTLGWRLPGTIFGEVPLALSSPFPGAYRAAEPSRVMRVDAQRYYALAAASPDVAVKMGALARERIGGLQGLSAEPPKLRVTMVGNRWDNACTALRQFLARNQISYDWMTPDAPELPARWPGTCPADEQCPAVRLFDGTVLNRPETRELAELLGLQTQPHLAEYDTMIIGGGPAGLAAAVYGASEGLRTIVLEREAPGGQAGTSSRIENYLGFPNGVSGDELASRALQQARRLGAEILVTRSVARIAVEDRQVHLDGGDVIRAKTIILATGVTWRRLLIDGFDRFIGKGIYYGASRSEASATHGLDVYLIGGGNSAGQAALYFANHARMVTLILRGDSLEKSMSRYLVEQLRGKSNVAVQLRAEVVGAFGETHLAAIDVRDASSGAVRRHDCGGLFVFIGADAETGWLPAEIARDARGYVLTGDDVVKAGRWSYSRDPYLLESSVPGVFACGDVRLSPVKRVASAVGEGSMAIAFAHKYLQQDARSG</sequence>
<dbReference type="InterPro" id="IPR050097">
    <property type="entry name" value="Ferredoxin-NADP_redctase_2"/>
</dbReference>
<evidence type="ECO:0000256" key="2">
    <source>
        <dbReference type="ARBA" id="ARBA00023002"/>
    </source>
</evidence>
<dbReference type="Gene3D" id="2.60.120.10">
    <property type="entry name" value="Jelly Rolls"/>
    <property type="match status" value="1"/>
</dbReference>
<evidence type="ECO:0000313" key="5">
    <source>
        <dbReference type="Proteomes" id="UP000325273"/>
    </source>
</evidence>
<protein>
    <submittedName>
        <fullName evidence="4">Cyclic nucleotide-binding domain-containing protein</fullName>
    </submittedName>
</protein>
<dbReference type="PANTHER" id="PTHR48105">
    <property type="entry name" value="THIOREDOXIN REDUCTASE 1-RELATED-RELATED"/>
    <property type="match status" value="1"/>
</dbReference>
<dbReference type="EMBL" id="VTUZ01000039">
    <property type="protein sequence ID" value="KAA1002420.1"/>
    <property type="molecule type" value="Genomic_DNA"/>
</dbReference>
<dbReference type="Gene3D" id="3.50.50.60">
    <property type="entry name" value="FAD/NAD(P)-binding domain"/>
    <property type="match status" value="2"/>
</dbReference>
<dbReference type="InterPro" id="IPR000595">
    <property type="entry name" value="cNMP-bd_dom"/>
</dbReference>
<evidence type="ECO:0000256" key="1">
    <source>
        <dbReference type="ARBA" id="ARBA00022630"/>
    </source>
</evidence>
<dbReference type="InterPro" id="IPR014710">
    <property type="entry name" value="RmlC-like_jellyroll"/>
</dbReference>
<evidence type="ECO:0000313" key="4">
    <source>
        <dbReference type="EMBL" id="KAA1002420.1"/>
    </source>
</evidence>
<dbReference type="CDD" id="cd00038">
    <property type="entry name" value="CAP_ED"/>
    <property type="match status" value="1"/>
</dbReference>
<dbReference type="InterPro" id="IPR023753">
    <property type="entry name" value="FAD/NAD-binding_dom"/>
</dbReference>
<keyword evidence="2" id="KW-0560">Oxidoreductase</keyword>
<reference evidence="4 5" key="1">
    <citation type="submission" date="2019-08" db="EMBL/GenBank/DDBJ databases">
        <title>Paraburkholderia sp. DCY113.</title>
        <authorList>
            <person name="Kang J."/>
        </authorList>
    </citation>
    <scope>NUCLEOTIDE SEQUENCE [LARGE SCALE GENOMIC DNA]</scope>
    <source>
        <strain evidence="4 5">DCY113</strain>
    </source>
</reference>
<dbReference type="Pfam" id="PF00027">
    <property type="entry name" value="cNMP_binding"/>
    <property type="match status" value="1"/>
</dbReference>